<dbReference type="Proteomes" id="UP001596152">
    <property type="component" value="Unassembled WGS sequence"/>
</dbReference>
<organism evidence="2 3">
    <name type="scientific">Brevundimonas staleyi</name>
    <dbReference type="NCBI Taxonomy" id="74326"/>
    <lineage>
        <taxon>Bacteria</taxon>
        <taxon>Pseudomonadati</taxon>
        <taxon>Pseudomonadota</taxon>
        <taxon>Alphaproteobacteria</taxon>
        <taxon>Caulobacterales</taxon>
        <taxon>Caulobacteraceae</taxon>
        <taxon>Brevundimonas</taxon>
    </lineage>
</organism>
<reference evidence="3" key="1">
    <citation type="journal article" date="2019" name="Int. J. Syst. Evol. Microbiol.">
        <title>The Global Catalogue of Microorganisms (GCM) 10K type strain sequencing project: providing services to taxonomists for standard genome sequencing and annotation.</title>
        <authorList>
            <consortium name="The Broad Institute Genomics Platform"/>
            <consortium name="The Broad Institute Genome Sequencing Center for Infectious Disease"/>
            <person name="Wu L."/>
            <person name="Ma J."/>
        </authorList>
    </citation>
    <scope>NUCLEOTIDE SEQUENCE [LARGE SCALE GENOMIC DNA]</scope>
    <source>
        <strain evidence="3">JCM 12125</strain>
    </source>
</reference>
<proteinExistence type="predicted"/>
<evidence type="ECO:0000313" key="3">
    <source>
        <dbReference type="Proteomes" id="UP001596152"/>
    </source>
</evidence>
<keyword evidence="1" id="KW-0732">Signal</keyword>
<dbReference type="EMBL" id="JBHSLF010000001">
    <property type="protein sequence ID" value="MFC5342458.1"/>
    <property type="molecule type" value="Genomic_DNA"/>
</dbReference>
<comment type="caution">
    <text evidence="2">The sequence shown here is derived from an EMBL/GenBank/DDBJ whole genome shotgun (WGS) entry which is preliminary data.</text>
</comment>
<evidence type="ECO:0008006" key="4">
    <source>
        <dbReference type="Google" id="ProtNLM"/>
    </source>
</evidence>
<accession>A0ABW0FQ80</accession>
<name>A0ABW0FQ80_9CAUL</name>
<dbReference type="RefSeq" id="WP_374036298.1">
    <property type="nucleotide sequence ID" value="NZ_CP169082.1"/>
</dbReference>
<evidence type="ECO:0000313" key="2">
    <source>
        <dbReference type="EMBL" id="MFC5342458.1"/>
    </source>
</evidence>
<evidence type="ECO:0000256" key="1">
    <source>
        <dbReference type="SAM" id="SignalP"/>
    </source>
</evidence>
<protein>
    <recommendedName>
        <fullName evidence="4">Lipoprotein</fullName>
    </recommendedName>
</protein>
<keyword evidence="3" id="KW-1185">Reference proteome</keyword>
<feature type="chain" id="PRO_5046595987" description="Lipoprotein" evidence="1">
    <location>
        <begin position="22"/>
        <end position="124"/>
    </location>
</feature>
<gene>
    <name evidence="2" type="ORF">ACFPIE_00930</name>
</gene>
<sequence>MSLIAAALAVSLSAAVPTVEAQPAPTQTTFEGWINFSGQEFQLVENQNRYVTGARRPCVSGSLPRDLQRMSAQTIGRQKVRVTGTAMAWSSDLPGNRYEYQGSVLRNECGADFVILGTDISVIQ</sequence>
<feature type="signal peptide" evidence="1">
    <location>
        <begin position="1"/>
        <end position="21"/>
    </location>
</feature>